<dbReference type="InterPro" id="IPR051257">
    <property type="entry name" value="Diverse_CBS-Domain"/>
</dbReference>
<proteinExistence type="predicted"/>
<evidence type="ECO:0000313" key="6">
    <source>
        <dbReference type="Proteomes" id="UP000678016"/>
    </source>
</evidence>
<dbReference type="InterPro" id="IPR017080">
    <property type="entry name" value="UCP036990_CBS_BON"/>
</dbReference>
<dbReference type="PIRSF" id="PIRSF036990">
    <property type="entry name" value="UCP036990_CBS_BON"/>
    <property type="match status" value="1"/>
</dbReference>
<dbReference type="Pfam" id="PF00571">
    <property type="entry name" value="CBS"/>
    <property type="match status" value="2"/>
</dbReference>
<protein>
    <submittedName>
        <fullName evidence="5">CBS domain-containing protein</fullName>
    </submittedName>
</protein>
<name>A0ABX8C3A7_9ACTN</name>
<evidence type="ECO:0000259" key="4">
    <source>
        <dbReference type="PROSITE" id="PS51371"/>
    </source>
</evidence>
<dbReference type="SMART" id="SM00116">
    <property type="entry name" value="CBS"/>
    <property type="match status" value="2"/>
</dbReference>
<gene>
    <name evidence="5" type="ORF">KGD83_20020</name>
</gene>
<feature type="domain" description="CBS" evidence="4">
    <location>
        <begin position="9"/>
        <end position="65"/>
    </location>
</feature>
<reference evidence="6" key="1">
    <citation type="submission" date="2021-05" db="EMBL/GenBank/DDBJ databases">
        <title>Direct Submission.</title>
        <authorList>
            <person name="Li K."/>
            <person name="Gao J."/>
        </authorList>
    </citation>
    <scope>NUCLEOTIDE SEQUENCE [LARGE SCALE GENOMIC DNA]</scope>
    <source>
        <strain evidence="6">HDS12</strain>
    </source>
</reference>
<dbReference type="PANTHER" id="PTHR43080:SF29">
    <property type="entry name" value="OS02G0818000 PROTEIN"/>
    <property type="match status" value="1"/>
</dbReference>
<dbReference type="InterPro" id="IPR007055">
    <property type="entry name" value="BON_dom"/>
</dbReference>
<dbReference type="Pfam" id="PF04972">
    <property type="entry name" value="BON"/>
    <property type="match status" value="1"/>
</dbReference>
<dbReference type="CDD" id="cd04586">
    <property type="entry name" value="CBS_pair_BON_assoc"/>
    <property type="match status" value="1"/>
</dbReference>
<dbReference type="Proteomes" id="UP000678016">
    <property type="component" value="Chromosome"/>
</dbReference>
<dbReference type="Gene3D" id="3.30.1340.30">
    <property type="match status" value="1"/>
</dbReference>
<evidence type="ECO:0000259" key="3">
    <source>
        <dbReference type="PROSITE" id="PS50914"/>
    </source>
</evidence>
<evidence type="ECO:0000256" key="1">
    <source>
        <dbReference type="ARBA" id="ARBA00023122"/>
    </source>
</evidence>
<keyword evidence="1 2" id="KW-0129">CBS domain</keyword>
<feature type="domain" description="BON" evidence="3">
    <location>
        <begin position="144"/>
        <end position="218"/>
    </location>
</feature>
<dbReference type="Gene3D" id="3.10.580.10">
    <property type="entry name" value="CBS-domain"/>
    <property type="match status" value="1"/>
</dbReference>
<sequence length="221" mass="23796">MTKSVGDLMTTSVLAARDDAGYKELAAFMRDHHVSAVPVVDCGHRVLGVVSTADLLLKLADPDPEEGYTGEPFRERLARIKSTGTTARELMTSPAVTVTADTAPREAAGLMRRHGFRRLPVVDGDGRLVGLVGRSDLLHVYAVDDADLERRVREDVVRGRFGLTGVETGVSHGVVTLSGEVARRSDIPRLAHAVRGAEGVVHVRCHLTHRLDDLTLGGAPR</sequence>
<keyword evidence="6" id="KW-1185">Reference proteome</keyword>
<dbReference type="SUPFAM" id="SSF54631">
    <property type="entry name" value="CBS-domain pair"/>
    <property type="match status" value="1"/>
</dbReference>
<evidence type="ECO:0000313" key="5">
    <source>
        <dbReference type="EMBL" id="QUX27576.1"/>
    </source>
</evidence>
<dbReference type="RefSeq" id="WP_212640637.1">
    <property type="nucleotide sequence ID" value="NZ_CP074132.1"/>
</dbReference>
<dbReference type="PROSITE" id="PS50914">
    <property type="entry name" value="BON"/>
    <property type="match status" value="1"/>
</dbReference>
<dbReference type="PANTHER" id="PTHR43080">
    <property type="entry name" value="CBS DOMAIN-CONTAINING PROTEIN CBSX3, MITOCHONDRIAL"/>
    <property type="match status" value="1"/>
</dbReference>
<organism evidence="5 6">
    <name type="scientific">Nocardiopsis akebiae</name>
    <dbReference type="NCBI Taxonomy" id="2831968"/>
    <lineage>
        <taxon>Bacteria</taxon>
        <taxon>Bacillati</taxon>
        <taxon>Actinomycetota</taxon>
        <taxon>Actinomycetes</taxon>
        <taxon>Streptosporangiales</taxon>
        <taxon>Nocardiopsidaceae</taxon>
        <taxon>Nocardiopsis</taxon>
    </lineage>
</organism>
<evidence type="ECO:0000256" key="2">
    <source>
        <dbReference type="PROSITE-ProRule" id="PRU00703"/>
    </source>
</evidence>
<accession>A0ABX8C3A7</accession>
<feature type="domain" description="CBS" evidence="4">
    <location>
        <begin position="91"/>
        <end position="148"/>
    </location>
</feature>
<dbReference type="PROSITE" id="PS51371">
    <property type="entry name" value="CBS"/>
    <property type="match status" value="2"/>
</dbReference>
<dbReference type="EMBL" id="CP074132">
    <property type="protein sequence ID" value="QUX27576.1"/>
    <property type="molecule type" value="Genomic_DNA"/>
</dbReference>
<dbReference type="InterPro" id="IPR046342">
    <property type="entry name" value="CBS_dom_sf"/>
</dbReference>
<dbReference type="InterPro" id="IPR000644">
    <property type="entry name" value="CBS_dom"/>
</dbReference>